<sequence length="470" mass="54479">MADFVAKQTSSEMSTIEYPRKLLRAATYESVMPSIKRRKRLLSEQNEYQNLVTQLSNDKVYPNKKSKTEWYFDDVQDNNHSALCFSSLSSFENTINCLPSTSYQRRKSFTYINDPSYSQLTSILQTSTTTKSMLVCQQKLVIDNNNENEQEDKSNSSNLITSAQVSAYITTAINMHNENLLIIDCGSPLRYNERRIKESFLLNINDKLSKKRLISRGLKNFLDQSQLNRLNQSEIIILYDDSIQRPSSSCSCSNSTVPKEISPIMKCILNEIQRYDSNKIVYILESSFDEFYRYYPTFCYISLSDCPDNDISYASLTTDIESYTMSEVIPGLYLGNAQDAEDMHLLKQNDIKSIINISTSIPCHYANEKLFDYLRLPCYDSCRENILQYFDQTLEYIHQKLLLNQNILVHCQGGISRSPSFVIGYLIKYHSKTFDQAYSFTKEKRKIINPNFNFLTQLKRYEQTIQSATQ</sequence>
<organism evidence="11 12">
    <name type="scientific">Rotaria magnacalcarata</name>
    <dbReference type="NCBI Taxonomy" id="392030"/>
    <lineage>
        <taxon>Eukaryota</taxon>
        <taxon>Metazoa</taxon>
        <taxon>Spiralia</taxon>
        <taxon>Gnathifera</taxon>
        <taxon>Rotifera</taxon>
        <taxon>Eurotatoria</taxon>
        <taxon>Bdelloidea</taxon>
        <taxon>Philodinida</taxon>
        <taxon>Philodinidae</taxon>
        <taxon>Rotaria</taxon>
    </lineage>
</organism>
<dbReference type="GO" id="GO:0004725">
    <property type="term" value="F:protein tyrosine phosphatase activity"/>
    <property type="evidence" value="ECO:0007669"/>
    <property type="project" value="UniProtKB-EC"/>
</dbReference>
<evidence type="ECO:0000259" key="7">
    <source>
        <dbReference type="PROSITE" id="PS50206"/>
    </source>
</evidence>
<dbReference type="GO" id="GO:0043409">
    <property type="term" value="P:negative regulation of MAPK cascade"/>
    <property type="evidence" value="ECO:0007669"/>
    <property type="project" value="TreeGrafter"/>
</dbReference>
<dbReference type="PROSITE" id="PS00383">
    <property type="entry name" value="TYR_PHOSPHATASE_1"/>
    <property type="match status" value="1"/>
</dbReference>
<dbReference type="Proteomes" id="UP000663856">
    <property type="component" value="Unassembled WGS sequence"/>
</dbReference>
<dbReference type="PANTHER" id="PTHR10159">
    <property type="entry name" value="DUAL SPECIFICITY PROTEIN PHOSPHATASE"/>
    <property type="match status" value="1"/>
</dbReference>
<dbReference type="InterPro" id="IPR000387">
    <property type="entry name" value="Tyr_Pase_dom"/>
</dbReference>
<dbReference type="PROSITE" id="PS50054">
    <property type="entry name" value="TYR_PHOSPHATASE_DUAL"/>
    <property type="match status" value="1"/>
</dbReference>
<dbReference type="Pfam" id="PF00782">
    <property type="entry name" value="DSPc"/>
    <property type="match status" value="1"/>
</dbReference>
<dbReference type="OrthoDB" id="165342at2759"/>
<dbReference type="InterPro" id="IPR036873">
    <property type="entry name" value="Rhodanese-like_dom_sf"/>
</dbReference>
<name>A0A816VMT6_9BILA</name>
<evidence type="ECO:0000313" key="12">
    <source>
        <dbReference type="Proteomes" id="UP000663824"/>
    </source>
</evidence>
<dbReference type="PROSITE" id="PS50206">
    <property type="entry name" value="RHODANESE_3"/>
    <property type="match status" value="1"/>
</dbReference>
<evidence type="ECO:0000256" key="4">
    <source>
        <dbReference type="ARBA" id="ARBA00022912"/>
    </source>
</evidence>
<comment type="similarity">
    <text evidence="1">Belongs to the protein-tyrosine phosphatase family. Non-receptor class dual specificity subfamily.</text>
</comment>
<evidence type="ECO:0000313" key="9">
    <source>
        <dbReference type="EMBL" id="CAF1391747.1"/>
    </source>
</evidence>
<dbReference type="InterPro" id="IPR020422">
    <property type="entry name" value="TYR_PHOSPHATASE_DUAL_dom"/>
</dbReference>
<accession>A0A816VMT6</accession>
<gene>
    <name evidence="9" type="ORF">CJN711_LOCUS21491</name>
    <name evidence="8" type="ORF">KQP761_LOCUS8516</name>
    <name evidence="11" type="ORF">MBJ925_LOCUS26592</name>
    <name evidence="10" type="ORF">WKI299_LOCUS403</name>
</gene>
<keyword evidence="4" id="KW-0904">Protein phosphatase</keyword>
<dbReference type="Gene3D" id="3.40.250.10">
    <property type="entry name" value="Rhodanese-like domain"/>
    <property type="match status" value="1"/>
</dbReference>
<evidence type="ECO:0000256" key="2">
    <source>
        <dbReference type="ARBA" id="ARBA00013064"/>
    </source>
</evidence>
<dbReference type="InterPro" id="IPR000340">
    <property type="entry name" value="Dual-sp_phosphatase_cat-dom"/>
</dbReference>
<dbReference type="Proteomes" id="UP000663824">
    <property type="component" value="Unassembled WGS sequence"/>
</dbReference>
<dbReference type="InterPro" id="IPR001763">
    <property type="entry name" value="Rhodanese-like_dom"/>
</dbReference>
<evidence type="ECO:0000313" key="8">
    <source>
        <dbReference type="EMBL" id="CAF1377064.1"/>
    </source>
</evidence>
<dbReference type="EMBL" id="CAJNRE010014116">
    <property type="protein sequence ID" value="CAF2124932.1"/>
    <property type="molecule type" value="Genomic_DNA"/>
</dbReference>
<dbReference type="AlphaFoldDB" id="A0A816VMT6"/>
<dbReference type="SUPFAM" id="SSF52821">
    <property type="entry name" value="Rhodanese/Cell cycle control phosphatase"/>
    <property type="match status" value="1"/>
</dbReference>
<evidence type="ECO:0000259" key="6">
    <source>
        <dbReference type="PROSITE" id="PS50056"/>
    </source>
</evidence>
<dbReference type="SUPFAM" id="SSF52799">
    <property type="entry name" value="(Phosphotyrosine protein) phosphatases II"/>
    <property type="match status" value="1"/>
</dbReference>
<dbReference type="InterPro" id="IPR016130">
    <property type="entry name" value="Tyr_Pase_AS"/>
</dbReference>
<reference evidence="11" key="1">
    <citation type="submission" date="2021-02" db="EMBL/GenBank/DDBJ databases">
        <authorList>
            <person name="Nowell W R."/>
        </authorList>
    </citation>
    <scope>NUCLEOTIDE SEQUENCE</scope>
</reference>
<dbReference type="PRINTS" id="PR01908">
    <property type="entry name" value="ADSPHPHTASE"/>
</dbReference>
<keyword evidence="3" id="KW-0378">Hydrolase</keyword>
<protein>
    <recommendedName>
        <fullName evidence="2">protein-tyrosine-phosphatase</fullName>
        <ecNumber evidence="2">3.1.3.48</ecNumber>
    </recommendedName>
</protein>
<proteinExistence type="inferred from homology"/>
<dbReference type="GO" id="GO:0005737">
    <property type="term" value="C:cytoplasm"/>
    <property type="evidence" value="ECO:0007669"/>
    <property type="project" value="TreeGrafter"/>
</dbReference>
<feature type="domain" description="Tyrosine-protein phosphatase" evidence="5">
    <location>
        <begin position="324"/>
        <end position="467"/>
    </location>
</feature>
<evidence type="ECO:0000256" key="3">
    <source>
        <dbReference type="ARBA" id="ARBA00022801"/>
    </source>
</evidence>
<dbReference type="CDD" id="cd14498">
    <property type="entry name" value="DSP"/>
    <property type="match status" value="1"/>
</dbReference>
<dbReference type="InterPro" id="IPR029021">
    <property type="entry name" value="Prot-tyrosine_phosphatase-like"/>
</dbReference>
<dbReference type="EMBL" id="CAJNOW010003282">
    <property type="protein sequence ID" value="CAF1377064.1"/>
    <property type="molecule type" value="Genomic_DNA"/>
</dbReference>
<dbReference type="PROSITE" id="PS50056">
    <property type="entry name" value="TYR_PHOSPHATASE_2"/>
    <property type="match status" value="1"/>
</dbReference>
<feature type="domain" description="Tyrosine specific protein phosphatases" evidence="6">
    <location>
        <begin position="388"/>
        <end position="445"/>
    </location>
</feature>
<dbReference type="PANTHER" id="PTHR10159:SF519">
    <property type="entry name" value="DUAL SPECIFICITY PROTEIN PHOSPHATASE MPK3"/>
    <property type="match status" value="1"/>
</dbReference>
<dbReference type="Gene3D" id="3.90.190.10">
    <property type="entry name" value="Protein tyrosine phosphatase superfamily"/>
    <property type="match status" value="1"/>
</dbReference>
<dbReference type="Proteomes" id="UP000663855">
    <property type="component" value="Unassembled WGS sequence"/>
</dbReference>
<dbReference type="SMART" id="SM00195">
    <property type="entry name" value="DSPc"/>
    <property type="match status" value="1"/>
</dbReference>
<evidence type="ECO:0000313" key="11">
    <source>
        <dbReference type="EMBL" id="CAF2124932.1"/>
    </source>
</evidence>
<comment type="caution">
    <text evidence="11">The sequence shown here is derived from an EMBL/GenBank/DDBJ whole genome shotgun (WGS) entry which is preliminary data.</text>
</comment>
<dbReference type="EC" id="3.1.3.48" evidence="2"/>
<dbReference type="EMBL" id="CAJNOV010010122">
    <property type="protein sequence ID" value="CAF1391747.1"/>
    <property type="molecule type" value="Genomic_DNA"/>
</dbReference>
<feature type="domain" description="Rhodanese" evidence="7">
    <location>
        <begin position="176"/>
        <end position="300"/>
    </location>
</feature>
<evidence type="ECO:0000256" key="1">
    <source>
        <dbReference type="ARBA" id="ARBA00008601"/>
    </source>
</evidence>
<dbReference type="EMBL" id="CAJNRF010000024">
    <property type="protein sequence ID" value="CAF1929919.1"/>
    <property type="molecule type" value="Genomic_DNA"/>
</dbReference>
<evidence type="ECO:0000259" key="5">
    <source>
        <dbReference type="PROSITE" id="PS50054"/>
    </source>
</evidence>
<dbReference type="Proteomes" id="UP000663834">
    <property type="component" value="Unassembled WGS sequence"/>
</dbReference>
<evidence type="ECO:0000313" key="10">
    <source>
        <dbReference type="EMBL" id="CAF1929919.1"/>
    </source>
</evidence>